<keyword evidence="5 6" id="KW-0408">Iron</keyword>
<dbReference type="SUPFAM" id="SSF57802">
    <property type="entry name" value="Rubredoxin-like"/>
    <property type="match status" value="1"/>
</dbReference>
<sequence length="54" mass="6001">MKIWQCVVCGFTYDEAAGMPDEGIAPGTRWEDIPNDWSCPDCGVAKADFEMVMI</sequence>
<dbReference type="InterPro" id="IPR024922">
    <property type="entry name" value="Rubredoxin"/>
</dbReference>
<evidence type="ECO:0000256" key="3">
    <source>
        <dbReference type="ARBA" id="ARBA00022723"/>
    </source>
</evidence>
<dbReference type="PROSITE" id="PS00202">
    <property type="entry name" value="RUBREDOXIN"/>
    <property type="match status" value="1"/>
</dbReference>
<dbReference type="InterPro" id="IPR024935">
    <property type="entry name" value="Rubredoxin_dom"/>
</dbReference>
<keyword evidence="4 6" id="KW-0249">Electron transport</keyword>
<dbReference type="EMBL" id="WTVG01000099">
    <property type="protein sequence ID" value="NMG26857.1"/>
    <property type="molecule type" value="Genomic_DNA"/>
</dbReference>
<dbReference type="PROSITE" id="PS50903">
    <property type="entry name" value="RUBREDOXIN_LIKE"/>
    <property type="match status" value="1"/>
</dbReference>
<dbReference type="InterPro" id="IPR024934">
    <property type="entry name" value="Rubredoxin-like_dom"/>
</dbReference>
<keyword evidence="2 6" id="KW-0813">Transport</keyword>
<accession>A0ABX1PT83</accession>
<dbReference type="RefSeq" id="WP_169120340.1">
    <property type="nucleotide sequence ID" value="NZ_WTVG02000034.1"/>
</dbReference>
<gene>
    <name evidence="8" type="ORF">GO606_19560</name>
</gene>
<dbReference type="PANTHER" id="PTHR47627">
    <property type="entry name" value="RUBREDOXIN"/>
    <property type="match status" value="1"/>
</dbReference>
<evidence type="ECO:0000313" key="8">
    <source>
        <dbReference type="EMBL" id="NMG26857.1"/>
    </source>
</evidence>
<feature type="domain" description="Rubredoxin-like" evidence="7">
    <location>
        <begin position="1"/>
        <end position="52"/>
    </location>
</feature>
<evidence type="ECO:0000256" key="2">
    <source>
        <dbReference type="ARBA" id="ARBA00022448"/>
    </source>
</evidence>
<comment type="similarity">
    <text evidence="1 6">Belongs to the rubredoxin family.</text>
</comment>
<evidence type="ECO:0000256" key="6">
    <source>
        <dbReference type="PIRNR" id="PIRNR000071"/>
    </source>
</evidence>
<dbReference type="Pfam" id="PF00301">
    <property type="entry name" value="Rubredoxin"/>
    <property type="match status" value="1"/>
</dbReference>
<evidence type="ECO:0000313" key="9">
    <source>
        <dbReference type="Proteomes" id="UP000615989"/>
    </source>
</evidence>
<evidence type="ECO:0000259" key="7">
    <source>
        <dbReference type="PROSITE" id="PS50903"/>
    </source>
</evidence>
<dbReference type="PANTHER" id="PTHR47627:SF1">
    <property type="entry name" value="RUBREDOXIN-1-RELATED"/>
    <property type="match status" value="1"/>
</dbReference>
<organism evidence="8 9">
    <name type="scientific">Aromatoleum anaerobium</name>
    <dbReference type="NCBI Taxonomy" id="182180"/>
    <lineage>
        <taxon>Bacteria</taxon>
        <taxon>Pseudomonadati</taxon>
        <taxon>Pseudomonadota</taxon>
        <taxon>Betaproteobacteria</taxon>
        <taxon>Rhodocyclales</taxon>
        <taxon>Rhodocyclaceae</taxon>
        <taxon>Aromatoleum</taxon>
    </lineage>
</organism>
<protein>
    <recommendedName>
        <fullName evidence="6">Rubredoxin</fullName>
    </recommendedName>
</protein>
<dbReference type="Proteomes" id="UP000615989">
    <property type="component" value="Unassembled WGS sequence"/>
</dbReference>
<comment type="cofactor">
    <cofactor evidence="6">
        <name>Fe(3+)</name>
        <dbReference type="ChEBI" id="CHEBI:29034"/>
    </cofactor>
    <text evidence="6">Binds 1 Fe(3+) ion per subunit.</text>
</comment>
<dbReference type="PIRSF" id="PIRSF000071">
    <property type="entry name" value="Rubredoxin"/>
    <property type="match status" value="1"/>
</dbReference>
<comment type="caution">
    <text evidence="8">The sequence shown here is derived from an EMBL/GenBank/DDBJ whole genome shotgun (WGS) entry which is preliminary data.</text>
</comment>
<dbReference type="InterPro" id="IPR050526">
    <property type="entry name" value="Rubredoxin_ET"/>
</dbReference>
<proteinExistence type="inferred from homology"/>
<evidence type="ECO:0000256" key="5">
    <source>
        <dbReference type="ARBA" id="ARBA00023004"/>
    </source>
</evidence>
<evidence type="ECO:0000256" key="1">
    <source>
        <dbReference type="ARBA" id="ARBA00005337"/>
    </source>
</evidence>
<keyword evidence="3 6" id="KW-0479">Metal-binding</keyword>
<reference evidence="8" key="1">
    <citation type="submission" date="2019-12" db="EMBL/GenBank/DDBJ databases">
        <title>Comparative genomics gives insights into the taxonomy of the Azoarcus-Aromatoleum group and reveals separate origins of nif in the plant-associated Azoarcus and non-plant-associated Aromatoleum sub-groups.</title>
        <authorList>
            <person name="Lafos M."/>
            <person name="Maluk M."/>
            <person name="Batista M."/>
            <person name="Junghare M."/>
            <person name="Carmona M."/>
            <person name="Faoro H."/>
            <person name="Cruz L.M."/>
            <person name="Battistoni F."/>
            <person name="De Souza E."/>
            <person name="Pedrosa F."/>
            <person name="Chen W.-M."/>
            <person name="Poole P.S."/>
            <person name="Dixon R.A."/>
            <person name="James E.K."/>
        </authorList>
    </citation>
    <scope>NUCLEOTIDE SEQUENCE</scope>
    <source>
        <strain evidence="8">LuFRes1</strain>
    </source>
</reference>
<dbReference type="InterPro" id="IPR018527">
    <property type="entry name" value="Rubredoxin_Fe_BS"/>
</dbReference>
<name>A0ABX1PT83_9RHOO</name>
<dbReference type="PRINTS" id="PR00163">
    <property type="entry name" value="RUBREDOXIN"/>
</dbReference>
<dbReference type="CDD" id="cd00730">
    <property type="entry name" value="rubredoxin"/>
    <property type="match status" value="1"/>
</dbReference>
<dbReference type="Gene3D" id="2.20.28.10">
    <property type="match status" value="1"/>
</dbReference>
<evidence type="ECO:0000256" key="4">
    <source>
        <dbReference type="ARBA" id="ARBA00022982"/>
    </source>
</evidence>
<keyword evidence="9" id="KW-1185">Reference proteome</keyword>